<name>A0A6F9EB44_9BACL</name>
<reference evidence="1 2" key="1">
    <citation type="submission" date="2020-04" db="EMBL/GenBank/DDBJ databases">
        <authorList>
            <person name="Hogendoorn C."/>
        </authorList>
    </citation>
    <scope>NUCLEOTIDE SEQUENCE [LARGE SCALE GENOMIC DNA]</scope>
    <source>
        <strain evidence="1">COOX1</strain>
    </source>
</reference>
<dbReference type="EMBL" id="LR792683">
    <property type="protein sequence ID" value="CAB3393772.1"/>
    <property type="molecule type" value="Genomic_DNA"/>
</dbReference>
<dbReference type="AlphaFoldDB" id="A0A6F9EB44"/>
<dbReference type="Proteomes" id="UP000502196">
    <property type="component" value="Chromosome"/>
</dbReference>
<organism evidence="1 2">
    <name type="scientific">Kyrpidia spormannii</name>
    <dbReference type="NCBI Taxonomy" id="2055160"/>
    <lineage>
        <taxon>Bacteria</taxon>
        <taxon>Bacillati</taxon>
        <taxon>Bacillota</taxon>
        <taxon>Bacilli</taxon>
        <taxon>Bacillales</taxon>
        <taxon>Alicyclobacillaceae</taxon>
        <taxon>Kyrpidia</taxon>
    </lineage>
</organism>
<protein>
    <submittedName>
        <fullName evidence="1">Uncharacterized protein</fullName>
    </submittedName>
</protein>
<evidence type="ECO:0000313" key="1">
    <source>
        <dbReference type="EMBL" id="CAB3393772.1"/>
    </source>
</evidence>
<gene>
    <name evidence="1" type="ORF">COOX1_2081</name>
</gene>
<proteinExistence type="predicted"/>
<sequence length="75" mass="7950">MVLANRIGSQEFTNSVVHPGLGVGGAARPECSQDDLCGEWRSGHGDFPDDDVARLRAGDVLPGRFFGPEGGDRHS</sequence>
<evidence type="ECO:0000313" key="2">
    <source>
        <dbReference type="Proteomes" id="UP000502196"/>
    </source>
</evidence>
<accession>A0A6F9EB44</accession>